<dbReference type="SMART" id="SM01008">
    <property type="entry name" value="Ald_Xan_dh_C"/>
    <property type="match status" value="1"/>
</dbReference>
<dbReference type="InterPro" id="IPR037165">
    <property type="entry name" value="AldOxase/xan_DH_Mopterin-bd_sf"/>
</dbReference>
<keyword evidence="3" id="KW-1185">Reference proteome</keyword>
<dbReference type="Pfam" id="PF20256">
    <property type="entry name" value="MoCoBD_2"/>
    <property type="match status" value="2"/>
</dbReference>
<evidence type="ECO:0000313" key="3">
    <source>
        <dbReference type="Proteomes" id="UP001156706"/>
    </source>
</evidence>
<reference evidence="3" key="1">
    <citation type="journal article" date="2019" name="Int. J. Syst. Evol. Microbiol.">
        <title>The Global Catalogue of Microorganisms (GCM) 10K type strain sequencing project: providing services to taxonomists for standard genome sequencing and annotation.</title>
        <authorList>
            <consortium name="The Broad Institute Genomics Platform"/>
            <consortium name="The Broad Institute Genome Sequencing Center for Infectious Disease"/>
            <person name="Wu L."/>
            <person name="Ma J."/>
        </authorList>
    </citation>
    <scope>NUCLEOTIDE SEQUENCE [LARGE SCALE GENOMIC DNA]</scope>
    <source>
        <strain evidence="3">NBRC 110044</strain>
    </source>
</reference>
<evidence type="ECO:0000313" key="2">
    <source>
        <dbReference type="EMBL" id="GLR13232.1"/>
    </source>
</evidence>
<dbReference type="Pfam" id="PF02738">
    <property type="entry name" value="MoCoBD_1"/>
    <property type="match status" value="1"/>
</dbReference>
<dbReference type="Gene3D" id="3.90.1170.50">
    <property type="entry name" value="Aldehyde oxidase/xanthine dehydrogenase, a/b hammerhead"/>
    <property type="match status" value="1"/>
</dbReference>
<dbReference type="InterPro" id="IPR012368">
    <property type="entry name" value="OxRdtase_Mopterin-bd_su_IorB"/>
</dbReference>
<comment type="caution">
    <text evidence="2">The sequence shown here is derived from an EMBL/GenBank/DDBJ whole genome shotgun (WGS) entry which is preliminary data.</text>
</comment>
<dbReference type="InterPro" id="IPR000674">
    <property type="entry name" value="Ald_Oxase/Xan_DH_a/b"/>
</dbReference>
<name>A0ABQ5YE21_9NEIS</name>
<dbReference type="InterPro" id="IPR046867">
    <property type="entry name" value="AldOxase/xan_DH_MoCoBD2"/>
</dbReference>
<accession>A0ABQ5YE21</accession>
<dbReference type="EMBL" id="BSOG01000002">
    <property type="protein sequence ID" value="GLR13232.1"/>
    <property type="molecule type" value="Genomic_DNA"/>
</dbReference>
<proteinExistence type="predicted"/>
<dbReference type="SUPFAM" id="SSF56003">
    <property type="entry name" value="Molybdenum cofactor-binding domain"/>
    <property type="match status" value="2"/>
</dbReference>
<protein>
    <submittedName>
        <fullName evidence="2">Oxidoreductase</fullName>
    </submittedName>
</protein>
<dbReference type="RefSeq" id="WP_284196340.1">
    <property type="nucleotide sequence ID" value="NZ_BSOG01000002.1"/>
</dbReference>
<gene>
    <name evidence="2" type="ORF">GCM10007907_20220</name>
</gene>
<dbReference type="InterPro" id="IPR052516">
    <property type="entry name" value="N-heterocyclic_Hydroxylase"/>
</dbReference>
<dbReference type="Gene3D" id="3.30.365.10">
    <property type="entry name" value="Aldehyde oxidase/xanthine dehydrogenase, molybdopterin binding domain"/>
    <property type="match status" value="4"/>
</dbReference>
<organism evidence="2 3">
    <name type="scientific">Chitinimonas prasina</name>
    <dbReference type="NCBI Taxonomy" id="1434937"/>
    <lineage>
        <taxon>Bacteria</taxon>
        <taxon>Pseudomonadati</taxon>
        <taxon>Pseudomonadota</taxon>
        <taxon>Betaproteobacteria</taxon>
        <taxon>Neisseriales</taxon>
        <taxon>Chitinibacteraceae</taxon>
        <taxon>Chitinimonas</taxon>
    </lineage>
</organism>
<evidence type="ECO:0000259" key="1">
    <source>
        <dbReference type="SMART" id="SM01008"/>
    </source>
</evidence>
<sequence length="721" mass="76904">MDKTVEISRRGLLKAGALGGMLVVGFQWSGKSRAAAMPASLAPNAFVRIASDNSVTIIAKHLEMGQGSYTGLATILAEELDADWRQVMVEAAPADAKRYNNLMWGPTQGTGGSSAMANSWKQLRQAGATARAMLVAAAAQQWQVPAAEIAVAQGKLSHASGKQASFGDLAALAATMEVPKEPKLKDPKDFKLIGKQKLPRKDSKDKITGRAQFTQDVKLPGMLTAVVAHPPRFGAKLKSFDATTAKQVKGVVEVVAIPSGVAVLAHGFWAAKKGRDALKLEWDETAAVPQGTPELVAQYRALLDQPGAVASKTGDVVEAFKGAAKVLKADYYFPYLAHAAMEPLNCVMRQDKDGVEVWNGEQMQTVDQAMIASVFGIKPEQVSINMLYAGGSFGRRANPASDYPMECAHIVKATAGRHPVKLVWTREDDMRGGYYRPLYLHRVEVALDAGGQLLGWRQRVVGQSIMTGTPFEAFGVKDGVDATSVEGASDLPYAVANLQVDLHSPRLGVPVLWWRSVGHTHTGYAVETMIDEAAKAAGRDPVAYRLALLDKHPRHAGVLKLVAEKAGWNQPLKAGKKGEKRGRGVAVVESFGTFVAEVAEVTVRPDGSYKVDRVVCAVDCGIAINPDVIRAQMEGGIGFGLSAAMHSAITLKSGAVEQSNFHDYPVLRIGDMPRIEVHILPSDAAPRGVGEPGVPPIAPAVANAIAAATGKRLYDLPFKLS</sequence>
<dbReference type="PANTHER" id="PTHR47495:SF2">
    <property type="entry name" value="ALDEHYDE DEHYDROGENASE"/>
    <property type="match status" value="1"/>
</dbReference>
<dbReference type="InterPro" id="IPR008274">
    <property type="entry name" value="AldOxase/xan_DH_MoCoBD1"/>
</dbReference>
<dbReference type="PIRSF" id="PIRSF036389">
    <property type="entry name" value="IOR_B"/>
    <property type="match status" value="1"/>
</dbReference>
<dbReference type="PANTHER" id="PTHR47495">
    <property type="entry name" value="ALDEHYDE DEHYDROGENASE"/>
    <property type="match status" value="1"/>
</dbReference>
<dbReference type="PROSITE" id="PS51318">
    <property type="entry name" value="TAT"/>
    <property type="match status" value="1"/>
</dbReference>
<feature type="domain" description="Aldehyde oxidase/xanthine dehydrogenase a/b hammerhead" evidence="1">
    <location>
        <begin position="208"/>
        <end position="286"/>
    </location>
</feature>
<dbReference type="InterPro" id="IPR006311">
    <property type="entry name" value="TAT_signal"/>
</dbReference>
<dbReference type="Proteomes" id="UP001156706">
    <property type="component" value="Unassembled WGS sequence"/>
</dbReference>